<dbReference type="InterPro" id="IPR035965">
    <property type="entry name" value="PAS-like_dom_sf"/>
</dbReference>
<feature type="domain" description="PAC" evidence="5">
    <location>
        <begin position="79"/>
        <end position="133"/>
    </location>
</feature>
<dbReference type="PANTHER" id="PTHR47429">
    <property type="entry name" value="PROTEIN TWIN LOV 1"/>
    <property type="match status" value="1"/>
</dbReference>
<dbReference type="Gene3D" id="3.60.40.10">
    <property type="entry name" value="PPM-type phosphatase domain"/>
    <property type="match status" value="1"/>
</dbReference>
<evidence type="ECO:0000313" key="6">
    <source>
        <dbReference type="EMBL" id="SFS46268.1"/>
    </source>
</evidence>
<dbReference type="EMBL" id="FPAA01000002">
    <property type="protein sequence ID" value="SFS46268.1"/>
    <property type="molecule type" value="Genomic_DNA"/>
</dbReference>
<keyword evidence="2" id="KW-0288">FMN</keyword>
<reference evidence="7" key="1">
    <citation type="submission" date="2016-10" db="EMBL/GenBank/DDBJ databases">
        <authorList>
            <person name="Varghese N."/>
            <person name="Submissions S."/>
        </authorList>
    </citation>
    <scope>NUCLEOTIDE SEQUENCE [LARGE SCALE GENOMIC DNA]</scope>
    <source>
        <strain evidence="7">DSM 45789</strain>
    </source>
</reference>
<dbReference type="PROSITE" id="PS50113">
    <property type="entry name" value="PAC"/>
    <property type="match status" value="1"/>
</dbReference>
<evidence type="ECO:0000256" key="2">
    <source>
        <dbReference type="ARBA" id="ARBA00022643"/>
    </source>
</evidence>
<dbReference type="InterPro" id="IPR000014">
    <property type="entry name" value="PAS"/>
</dbReference>
<proteinExistence type="predicted"/>
<dbReference type="SMART" id="SM00091">
    <property type="entry name" value="PAS"/>
    <property type="match status" value="1"/>
</dbReference>
<dbReference type="SUPFAM" id="SSF55785">
    <property type="entry name" value="PYP-like sensor domain (PAS domain)"/>
    <property type="match status" value="1"/>
</dbReference>
<gene>
    <name evidence="6" type="ORF">SAMN05444972_102273</name>
</gene>
<accession>A0A1I6Q1S0</accession>
<dbReference type="AlphaFoldDB" id="A0A1I6Q1S0"/>
<feature type="domain" description="PAS" evidence="4">
    <location>
        <begin position="5"/>
        <end position="78"/>
    </location>
</feature>
<dbReference type="SMART" id="SM00086">
    <property type="entry name" value="PAC"/>
    <property type="match status" value="1"/>
</dbReference>
<evidence type="ECO:0000313" key="7">
    <source>
        <dbReference type="Proteomes" id="UP000198660"/>
    </source>
</evidence>
<dbReference type="Gene3D" id="3.30.450.20">
    <property type="entry name" value="PAS domain"/>
    <property type="match status" value="1"/>
</dbReference>
<dbReference type="Pfam" id="PF13426">
    <property type="entry name" value="PAS_9"/>
    <property type="match status" value="1"/>
</dbReference>
<dbReference type="NCBIfam" id="TIGR00229">
    <property type="entry name" value="sensory_box"/>
    <property type="match status" value="1"/>
</dbReference>
<dbReference type="RefSeq" id="WP_091834232.1">
    <property type="nucleotide sequence ID" value="NZ_FPAA01000002.1"/>
</dbReference>
<dbReference type="CDD" id="cd00130">
    <property type="entry name" value="PAS"/>
    <property type="match status" value="1"/>
</dbReference>
<evidence type="ECO:0000256" key="1">
    <source>
        <dbReference type="ARBA" id="ARBA00022630"/>
    </source>
</evidence>
<evidence type="ECO:0000259" key="5">
    <source>
        <dbReference type="PROSITE" id="PS50113"/>
    </source>
</evidence>
<dbReference type="PROSITE" id="PS50112">
    <property type="entry name" value="PAS"/>
    <property type="match status" value="1"/>
</dbReference>
<dbReference type="Proteomes" id="UP000198660">
    <property type="component" value="Unassembled WGS sequence"/>
</dbReference>
<protein>
    <submittedName>
        <fullName evidence="6">Sigma-B regulation protein RsbU (Phosphoserine phosphatase)</fullName>
    </submittedName>
</protein>
<dbReference type="SMART" id="SM00331">
    <property type="entry name" value="PP2C_SIG"/>
    <property type="match status" value="1"/>
</dbReference>
<name>A0A1I6Q1S0_9BACL</name>
<evidence type="ECO:0000256" key="3">
    <source>
        <dbReference type="ARBA" id="ARBA00022991"/>
    </source>
</evidence>
<dbReference type="InterPro" id="IPR001932">
    <property type="entry name" value="PPM-type_phosphatase-like_dom"/>
</dbReference>
<sequence length="351" mass="40162">MELILDKQFASAIEHMSEGVCITDPRLPDNPIVYVNPGFTQLTGYTAEEALGKNCRFLQSENTDTTSIDKIRHAIQRQASVTSVLLNRHKNGSLFWNELRVNPVTNEHGELIHYVGVQTDVTTRIEAKRDMSLAAKVQRTMLPTSTENSHFCLETIYQPHSFISGDCYDYYWDEEKKILSGYLFDIMGHGVATALQSSALRVLFEQASKKKLSLADKLAWVNDACLPYLADEYFFAAICFEMDFSQGMLRYAVGGVNYFLAERDRRHEMIGTPGMFLGIFEGMRFKEECIPFAKGDAFYFFSDGLYEKMPYPFTYEQRNFDETVHWLKALSQEPKRKDDVSALCIHVKEGN</sequence>
<dbReference type="InterPro" id="IPR000700">
    <property type="entry name" value="PAS-assoc_C"/>
</dbReference>
<keyword evidence="1" id="KW-0285">Flavoprotein</keyword>
<organism evidence="6 7">
    <name type="scientific">Marininema halotolerans</name>
    <dbReference type="NCBI Taxonomy" id="1155944"/>
    <lineage>
        <taxon>Bacteria</taxon>
        <taxon>Bacillati</taxon>
        <taxon>Bacillota</taxon>
        <taxon>Bacilli</taxon>
        <taxon>Bacillales</taxon>
        <taxon>Thermoactinomycetaceae</taxon>
        <taxon>Marininema</taxon>
    </lineage>
</organism>
<dbReference type="OrthoDB" id="9763484at2"/>
<keyword evidence="7" id="KW-1185">Reference proteome</keyword>
<keyword evidence="3" id="KW-0157">Chromophore</keyword>
<dbReference type="InterPro" id="IPR036457">
    <property type="entry name" value="PPM-type-like_dom_sf"/>
</dbReference>
<dbReference type="PANTHER" id="PTHR47429:SF2">
    <property type="entry name" value="PROTEIN TWIN LOV 1"/>
    <property type="match status" value="1"/>
</dbReference>
<evidence type="ECO:0000259" key="4">
    <source>
        <dbReference type="PROSITE" id="PS50112"/>
    </source>
</evidence>
<dbReference type="Pfam" id="PF07228">
    <property type="entry name" value="SpoIIE"/>
    <property type="match status" value="1"/>
</dbReference>
<dbReference type="InterPro" id="IPR001610">
    <property type="entry name" value="PAC"/>
</dbReference>